<organism evidence="3 4">
    <name type="scientific">Ophiocordyceps camponoti-rufipedis</name>
    <dbReference type="NCBI Taxonomy" id="2004952"/>
    <lineage>
        <taxon>Eukaryota</taxon>
        <taxon>Fungi</taxon>
        <taxon>Dikarya</taxon>
        <taxon>Ascomycota</taxon>
        <taxon>Pezizomycotina</taxon>
        <taxon>Sordariomycetes</taxon>
        <taxon>Hypocreomycetidae</taxon>
        <taxon>Hypocreales</taxon>
        <taxon>Ophiocordycipitaceae</taxon>
        <taxon>Ophiocordyceps</taxon>
    </lineage>
</organism>
<dbReference type="Proteomes" id="UP000226431">
    <property type="component" value="Unassembled WGS sequence"/>
</dbReference>
<sequence length="515" mass="56763">MFYHGYLSILLAALFWLAAEAQKGPPKPKGPQPGEGVYYIVSNVERRMVQLNGLGVRDVIPSLSGGSYTPPGSTRPYVVGHRIASDAILDFVERTSHLPGCRNIIYIYAFQAPLAAENLHDVPGSNGVAVYSTVGWVWTREQPGFAARLGGNLRRYVLDDGFRSELGQHPPLDSWMDDDLWWRYCTDLQSLHYIPRSGSSPEQGPLGSQMTGLFYLVSGEEPITVMSRGFRPQDVVDSRYAGTVGSESDRLVVAHIEPVSALNSMITRFTGLHNDFHGRIRRYYMYAFYVNHEVPVSFPASSRYGYNAVARRGWEPTELVGYARMPLEIRTLLLGISSGPSARPSINQETMQSLIDELKWNVTGQATMERMRAECIDTVTGEFRRFASTERTPEAIEAFPGQVAQALCEPSTSGTSGTSVTSGASLTEGPAVRPRDCREVVEDQTRCVDWTSSLTPENAVAWGLAIVAAVCPEPLVPRQPSAELAWGVGRSLGSENEPISWQQPNDDDARGDQRP</sequence>
<feature type="compositionally biased region" description="Low complexity" evidence="1">
    <location>
        <begin position="411"/>
        <end position="427"/>
    </location>
</feature>
<dbReference type="OrthoDB" id="10517301at2759"/>
<dbReference type="AlphaFoldDB" id="A0A2C5XCP2"/>
<feature type="compositionally biased region" description="Polar residues" evidence="1">
    <location>
        <begin position="493"/>
        <end position="504"/>
    </location>
</feature>
<evidence type="ECO:0000256" key="2">
    <source>
        <dbReference type="SAM" id="SignalP"/>
    </source>
</evidence>
<reference evidence="3 4" key="1">
    <citation type="submission" date="2017-06" db="EMBL/GenBank/DDBJ databases">
        <title>Ant-infecting Ophiocordyceps genomes reveal a high diversity of potential behavioral manipulation genes and a possible major role for enterotoxins.</title>
        <authorList>
            <person name="De Bekker C."/>
            <person name="Evans H.C."/>
            <person name="Brachmann A."/>
            <person name="Hughes D.P."/>
        </authorList>
    </citation>
    <scope>NUCLEOTIDE SEQUENCE [LARGE SCALE GENOMIC DNA]</scope>
    <source>
        <strain evidence="3 4">Map16</strain>
    </source>
</reference>
<feature type="chain" id="PRO_5012812739" description="Enterotoxin" evidence="2">
    <location>
        <begin position="22"/>
        <end position="515"/>
    </location>
</feature>
<protein>
    <recommendedName>
        <fullName evidence="5">Enterotoxin</fullName>
    </recommendedName>
</protein>
<evidence type="ECO:0000256" key="1">
    <source>
        <dbReference type="SAM" id="MobiDB-lite"/>
    </source>
</evidence>
<keyword evidence="2" id="KW-0732">Signal</keyword>
<feature type="region of interest" description="Disordered" evidence="1">
    <location>
        <begin position="492"/>
        <end position="515"/>
    </location>
</feature>
<dbReference type="EMBL" id="NJES01001266">
    <property type="protein sequence ID" value="PHH67519.1"/>
    <property type="molecule type" value="Genomic_DNA"/>
</dbReference>
<evidence type="ECO:0008006" key="5">
    <source>
        <dbReference type="Google" id="ProtNLM"/>
    </source>
</evidence>
<comment type="caution">
    <text evidence="3">The sequence shown here is derived from an EMBL/GenBank/DDBJ whole genome shotgun (WGS) entry which is preliminary data.</text>
</comment>
<proteinExistence type="predicted"/>
<accession>A0A2C5XCP2</accession>
<evidence type="ECO:0000313" key="3">
    <source>
        <dbReference type="EMBL" id="PHH67519.1"/>
    </source>
</evidence>
<feature type="region of interest" description="Disordered" evidence="1">
    <location>
        <begin position="409"/>
        <end position="435"/>
    </location>
</feature>
<gene>
    <name evidence="3" type="ORF">CDD80_770</name>
</gene>
<keyword evidence="4" id="KW-1185">Reference proteome</keyword>
<feature type="signal peptide" evidence="2">
    <location>
        <begin position="1"/>
        <end position="21"/>
    </location>
</feature>
<name>A0A2C5XCP2_9HYPO</name>
<evidence type="ECO:0000313" key="4">
    <source>
        <dbReference type="Proteomes" id="UP000226431"/>
    </source>
</evidence>